<dbReference type="GO" id="GO:0006457">
    <property type="term" value="P:protein folding"/>
    <property type="evidence" value="ECO:0007669"/>
    <property type="project" value="InterPro"/>
</dbReference>
<dbReference type="Pfam" id="PF02996">
    <property type="entry name" value="Prefoldin"/>
    <property type="match status" value="1"/>
</dbReference>
<dbReference type="Gene3D" id="1.10.287.370">
    <property type="match status" value="1"/>
</dbReference>
<dbReference type="SUPFAM" id="SSF46579">
    <property type="entry name" value="Prefoldin"/>
    <property type="match status" value="1"/>
</dbReference>
<dbReference type="VEuPathDB" id="VectorBase:ACUA016071"/>
<keyword evidence="2" id="KW-0175">Coiled coil</keyword>
<protein>
    <submittedName>
        <fullName evidence="3">Uncharacterized protein</fullName>
    </submittedName>
</protein>
<dbReference type="CDD" id="cd23158">
    <property type="entry name" value="Prefoldin_UXT"/>
    <property type="match status" value="1"/>
</dbReference>
<dbReference type="GO" id="GO:0016272">
    <property type="term" value="C:prefoldin complex"/>
    <property type="evidence" value="ECO:0007669"/>
    <property type="project" value="InterPro"/>
</dbReference>
<dbReference type="PANTHER" id="PTHR12674:SF2">
    <property type="entry name" value="PREFOLDIN SUBUNIT 5"/>
    <property type="match status" value="1"/>
</dbReference>
<reference evidence="4" key="1">
    <citation type="submission" date="2013-09" db="EMBL/GenBank/DDBJ databases">
        <title>The Genome Sequence of Anopheles culicifacies species A.</title>
        <authorList>
            <consortium name="The Broad Institute Genomics Platform"/>
            <person name="Neafsey D.E."/>
            <person name="Besansky N."/>
            <person name="Howell P."/>
            <person name="Walton C."/>
            <person name="Young S.K."/>
            <person name="Zeng Q."/>
            <person name="Gargeya S."/>
            <person name="Fitzgerald M."/>
            <person name="Haas B."/>
            <person name="Abouelleil A."/>
            <person name="Allen A.W."/>
            <person name="Alvarado L."/>
            <person name="Arachchi H.M."/>
            <person name="Berlin A.M."/>
            <person name="Chapman S.B."/>
            <person name="Gainer-Dewar J."/>
            <person name="Goldberg J."/>
            <person name="Griggs A."/>
            <person name="Gujja S."/>
            <person name="Hansen M."/>
            <person name="Howarth C."/>
            <person name="Imamovic A."/>
            <person name="Ireland A."/>
            <person name="Larimer J."/>
            <person name="McCowan C."/>
            <person name="Murphy C."/>
            <person name="Pearson M."/>
            <person name="Poon T.W."/>
            <person name="Priest M."/>
            <person name="Roberts A."/>
            <person name="Saif S."/>
            <person name="Shea T."/>
            <person name="Sisk P."/>
            <person name="Sykes S."/>
            <person name="Wortman J."/>
            <person name="Nusbaum C."/>
            <person name="Birren B."/>
        </authorList>
    </citation>
    <scope>NUCLEOTIDE SEQUENCE [LARGE SCALE GENOMIC DNA]</scope>
    <source>
        <strain evidence="4">A-37</strain>
    </source>
</reference>
<dbReference type="GO" id="GO:1990114">
    <property type="term" value="P:RNA polymerase II core complex assembly"/>
    <property type="evidence" value="ECO:0007669"/>
    <property type="project" value="TreeGrafter"/>
</dbReference>
<dbReference type="AlphaFoldDB" id="A0A182ME64"/>
<dbReference type="EnsemblMetazoa" id="ACUA016071-RA">
    <property type="protein sequence ID" value="ACUA016071-PA"/>
    <property type="gene ID" value="ACUA016071"/>
</dbReference>
<evidence type="ECO:0000313" key="3">
    <source>
        <dbReference type="EnsemblMetazoa" id="ACUA016071-PA"/>
    </source>
</evidence>
<dbReference type="STRING" id="139723.A0A182ME64"/>
<accession>A0A182ME64</accession>
<feature type="coiled-coil region" evidence="2">
    <location>
        <begin position="29"/>
        <end position="56"/>
    </location>
</feature>
<reference evidence="3" key="2">
    <citation type="submission" date="2020-05" db="UniProtKB">
        <authorList>
            <consortium name="EnsemblMetazoa"/>
        </authorList>
    </citation>
    <scope>IDENTIFICATION</scope>
    <source>
        <strain evidence="3">A-37</strain>
    </source>
</reference>
<dbReference type="GO" id="GO:1990113">
    <property type="term" value="P:RNA polymerase I assembly"/>
    <property type="evidence" value="ECO:0007669"/>
    <property type="project" value="TreeGrafter"/>
</dbReference>
<dbReference type="GO" id="GO:0051082">
    <property type="term" value="F:unfolded protein binding"/>
    <property type="evidence" value="ECO:0007669"/>
    <property type="project" value="InterPro"/>
</dbReference>
<dbReference type="NCBIfam" id="TIGR00293">
    <property type="entry name" value="prefoldin subunit alpha"/>
    <property type="match status" value="1"/>
</dbReference>
<dbReference type="GO" id="GO:1990115">
    <property type="term" value="P:RNA polymerase III assembly"/>
    <property type="evidence" value="ECO:0007669"/>
    <property type="project" value="TreeGrafter"/>
</dbReference>
<dbReference type="InterPro" id="IPR009053">
    <property type="entry name" value="Prefoldin"/>
</dbReference>
<dbReference type="InterPro" id="IPR004127">
    <property type="entry name" value="Prefoldin_subunit_alpha"/>
</dbReference>
<dbReference type="GO" id="GO:0005737">
    <property type="term" value="C:cytoplasm"/>
    <property type="evidence" value="ECO:0007669"/>
    <property type="project" value="TreeGrafter"/>
</dbReference>
<dbReference type="EMBL" id="AXCM01003900">
    <property type="status" value="NOT_ANNOTATED_CDS"/>
    <property type="molecule type" value="Genomic_DNA"/>
</dbReference>
<sequence length="160" mass="18790">MFYSQLAYIYDSNMVNKRMSTENVENFIHEHLKEDLRVYENQLKQLNAEIMEYVQLKHMIETILGQDRREGFKTQVNIGGNMFMKARADNVDHILVDVGLKVYVEFKIDEALRFVEMKIKVLTKQADVVRDKSIETRANIKLALLVIGDAQRLHTIQDDR</sequence>
<comment type="similarity">
    <text evidence="1">Belongs to the prefoldin subunit alpha family.</text>
</comment>
<evidence type="ECO:0000256" key="1">
    <source>
        <dbReference type="ARBA" id="ARBA00010048"/>
    </source>
</evidence>
<dbReference type="Proteomes" id="UP000075883">
    <property type="component" value="Unassembled WGS sequence"/>
</dbReference>
<evidence type="ECO:0000256" key="2">
    <source>
        <dbReference type="SAM" id="Coils"/>
    </source>
</evidence>
<organism evidence="3 4">
    <name type="scientific">Anopheles culicifacies</name>
    <dbReference type="NCBI Taxonomy" id="139723"/>
    <lineage>
        <taxon>Eukaryota</taxon>
        <taxon>Metazoa</taxon>
        <taxon>Ecdysozoa</taxon>
        <taxon>Arthropoda</taxon>
        <taxon>Hexapoda</taxon>
        <taxon>Insecta</taxon>
        <taxon>Pterygota</taxon>
        <taxon>Neoptera</taxon>
        <taxon>Endopterygota</taxon>
        <taxon>Diptera</taxon>
        <taxon>Nematocera</taxon>
        <taxon>Culicoidea</taxon>
        <taxon>Culicidae</taxon>
        <taxon>Anophelinae</taxon>
        <taxon>Anopheles</taxon>
        <taxon>culicifacies species complex</taxon>
    </lineage>
</organism>
<name>A0A182ME64_9DIPT</name>
<dbReference type="PANTHER" id="PTHR12674">
    <property type="entry name" value="PREFOLDIN SUBUNIT 5"/>
    <property type="match status" value="1"/>
</dbReference>
<evidence type="ECO:0000313" key="4">
    <source>
        <dbReference type="Proteomes" id="UP000075883"/>
    </source>
</evidence>
<keyword evidence="4" id="KW-1185">Reference proteome</keyword>
<dbReference type="InterPro" id="IPR011599">
    <property type="entry name" value="PFD_alpha_archaea"/>
</dbReference>
<proteinExistence type="inferred from homology"/>